<dbReference type="GO" id="GO:0003676">
    <property type="term" value="F:nucleic acid binding"/>
    <property type="evidence" value="ECO:0007669"/>
    <property type="project" value="InterPro"/>
</dbReference>
<dbReference type="EMBL" id="QPJQ01000069">
    <property type="protein sequence ID" value="RCW90501.1"/>
    <property type="molecule type" value="Genomic_DNA"/>
</dbReference>
<dbReference type="GO" id="GO:0015074">
    <property type="term" value="P:DNA integration"/>
    <property type="evidence" value="ECO:0007669"/>
    <property type="project" value="InterPro"/>
</dbReference>
<feature type="domain" description="Integrase catalytic" evidence="2">
    <location>
        <begin position="127"/>
        <end position="315"/>
    </location>
</feature>
<dbReference type="PANTHER" id="PTHR35004">
    <property type="entry name" value="TRANSPOSASE RV3428C-RELATED"/>
    <property type="match status" value="1"/>
</dbReference>
<dbReference type="InterPro" id="IPR054353">
    <property type="entry name" value="IstA-like_C"/>
</dbReference>
<dbReference type="InterPro" id="IPR012337">
    <property type="entry name" value="RNaseH-like_sf"/>
</dbReference>
<dbReference type="InterPro" id="IPR001584">
    <property type="entry name" value="Integrase_cat-core"/>
</dbReference>
<dbReference type="Pfam" id="PF22483">
    <property type="entry name" value="Mu-transpos_C_2"/>
    <property type="match status" value="1"/>
</dbReference>
<evidence type="ECO:0000313" key="4">
    <source>
        <dbReference type="Proteomes" id="UP000253506"/>
    </source>
</evidence>
<dbReference type="Gene3D" id="3.30.420.10">
    <property type="entry name" value="Ribonuclease H-like superfamily/Ribonuclease H"/>
    <property type="match status" value="1"/>
</dbReference>
<dbReference type="NCBIfam" id="NF033546">
    <property type="entry name" value="transpos_IS21"/>
    <property type="match status" value="1"/>
</dbReference>
<dbReference type="RefSeq" id="WP_114413789.1">
    <property type="nucleotide sequence ID" value="NZ_QPJQ01000069.1"/>
</dbReference>
<comment type="caution">
    <text evidence="3">The sequence shown here is derived from an EMBL/GenBank/DDBJ whole genome shotgun (WGS) entry which is preliminary data.</text>
</comment>
<evidence type="ECO:0000259" key="2">
    <source>
        <dbReference type="PROSITE" id="PS50994"/>
    </source>
</evidence>
<comment type="similarity">
    <text evidence="1">Belongs to the transposase IS21/IS408/IS1162 family.</text>
</comment>
<dbReference type="Proteomes" id="UP000253506">
    <property type="component" value="Unassembled WGS sequence"/>
</dbReference>
<dbReference type="OrthoDB" id="9795424at2"/>
<accession>A0A368ZC26</accession>
<dbReference type="InterPro" id="IPR036397">
    <property type="entry name" value="RNaseH_sf"/>
</dbReference>
<proteinExistence type="inferred from homology"/>
<evidence type="ECO:0000313" key="3">
    <source>
        <dbReference type="EMBL" id="RCW90501.1"/>
    </source>
</evidence>
<dbReference type="PROSITE" id="PS50994">
    <property type="entry name" value="INTEGRASE"/>
    <property type="match status" value="1"/>
</dbReference>
<evidence type="ECO:0000256" key="1">
    <source>
        <dbReference type="ARBA" id="ARBA00009277"/>
    </source>
</evidence>
<sequence>MPGKSITQQQVKLFMSYRKQPNHTQASAAAKAGISERSGRRIEVGDLQTTKLQRHYSTREDPFNGLFEQYIIPLLEDNPALQPITLLGVLEEHAPGRFDRSHLRTLQRRVKRWRAQYGPEKEVIFRQNHIPGDMGISDYTWMNSLNITLAGAEFKHKLFHYRLTFSGWTYVQVALGGESFESLSSGLQNAFWQCGGVPASHRTDSLSAAFKNHSEKVMLTERYQALCQHYHVVATRNNKGVAHENGAIESAHGHLKKKVDQQLMLRGSRDFNHLKDYEAFLSLIVAKINRQFRTRFDEERTYLQSLPKRRTNDFSEHYVKVSSSSTIQVKRVTYTVPSRLIGTSLLIHIFDERLELFYGHEAILTLPRVYAEGALRARSVDYRHIIHSLARKPNAFKCSQLRDDIIPAGDFTLLWQQLTQDYVSDEDCRYIVSLLLLAHNYHCEAALGRYALNAFKTGSRASIEACRNRFGTNKIEIPAIVSQQHTVQSYDALIGGSLHG</sequence>
<dbReference type="AlphaFoldDB" id="A0A368ZC26"/>
<organism evidence="3 4">
    <name type="scientific">Marinomonas foliarum</name>
    <dbReference type="NCBI Taxonomy" id="491950"/>
    <lineage>
        <taxon>Bacteria</taxon>
        <taxon>Pseudomonadati</taxon>
        <taxon>Pseudomonadota</taxon>
        <taxon>Gammaproteobacteria</taxon>
        <taxon>Oceanospirillales</taxon>
        <taxon>Oceanospirillaceae</taxon>
        <taxon>Marinomonas</taxon>
    </lineage>
</organism>
<dbReference type="PANTHER" id="PTHR35004:SF7">
    <property type="entry name" value="INTEGRASE PROTEIN"/>
    <property type="match status" value="1"/>
</dbReference>
<name>A0A368ZC26_9GAMM</name>
<gene>
    <name evidence="3" type="ORF">DFP77_1692</name>
</gene>
<protein>
    <submittedName>
        <fullName evidence="3">Integrase-like protein</fullName>
    </submittedName>
</protein>
<reference evidence="3 4" key="1">
    <citation type="submission" date="2018-07" db="EMBL/GenBank/DDBJ databases">
        <title>Genomic Encyclopedia of Type Strains, Phase III (KMG-III): the genomes of soil and plant-associated and newly described type strains.</title>
        <authorList>
            <person name="Whitman W."/>
        </authorList>
    </citation>
    <scope>NUCLEOTIDE SEQUENCE [LARGE SCALE GENOMIC DNA]</scope>
    <source>
        <strain evidence="3 4">CECT 7731</strain>
    </source>
</reference>
<dbReference type="SUPFAM" id="SSF53098">
    <property type="entry name" value="Ribonuclease H-like"/>
    <property type="match status" value="1"/>
</dbReference>